<protein>
    <submittedName>
        <fullName evidence="7">Uncharacterized protein</fullName>
    </submittedName>
</protein>
<proteinExistence type="predicted"/>
<evidence type="ECO:0000313" key="7">
    <source>
        <dbReference type="EnsemblMetazoa" id="RPRC009191-PA"/>
    </source>
</evidence>
<dbReference type="GO" id="GO:0000978">
    <property type="term" value="F:RNA polymerase II cis-regulatory region sequence-specific DNA binding"/>
    <property type="evidence" value="ECO:0007669"/>
    <property type="project" value="InterPro"/>
</dbReference>
<name>T1HYS1_RHOPR</name>
<sequence>MELLYSIEPSKRRRRSPNSQGRDTPPEISSSTPEETPPNPLLQDRSNCDELRHVVCHLETKDLWEKFNELGTEMIITKTGRC</sequence>
<dbReference type="EnsemblMetazoa" id="RPRC009191-RA">
    <property type="protein sequence ID" value="RPRC009191-PA"/>
    <property type="gene ID" value="RPRC009191"/>
</dbReference>
<dbReference type="Gene3D" id="2.60.40.820">
    <property type="entry name" value="Transcription factor, T-box"/>
    <property type="match status" value="1"/>
</dbReference>
<feature type="region of interest" description="Disordered" evidence="6">
    <location>
        <begin position="1"/>
        <end position="46"/>
    </location>
</feature>
<evidence type="ECO:0000256" key="2">
    <source>
        <dbReference type="ARBA" id="ARBA00023125"/>
    </source>
</evidence>
<dbReference type="SUPFAM" id="SSF49417">
    <property type="entry name" value="p53-like transcription factors"/>
    <property type="match status" value="1"/>
</dbReference>
<dbReference type="VEuPathDB" id="VectorBase:RPRC009191"/>
<dbReference type="AlphaFoldDB" id="T1HYS1"/>
<dbReference type="Proteomes" id="UP000015103">
    <property type="component" value="Unassembled WGS sequence"/>
</dbReference>
<organism evidence="7 8">
    <name type="scientific">Rhodnius prolixus</name>
    <name type="common">Triatomid bug</name>
    <dbReference type="NCBI Taxonomy" id="13249"/>
    <lineage>
        <taxon>Eukaryota</taxon>
        <taxon>Metazoa</taxon>
        <taxon>Ecdysozoa</taxon>
        <taxon>Arthropoda</taxon>
        <taxon>Hexapoda</taxon>
        <taxon>Insecta</taxon>
        <taxon>Pterygota</taxon>
        <taxon>Neoptera</taxon>
        <taxon>Paraneoptera</taxon>
        <taxon>Hemiptera</taxon>
        <taxon>Heteroptera</taxon>
        <taxon>Panheteroptera</taxon>
        <taxon>Cimicomorpha</taxon>
        <taxon>Reduviidae</taxon>
        <taxon>Triatominae</taxon>
        <taxon>Rhodnius</taxon>
    </lineage>
</organism>
<dbReference type="InterPro" id="IPR046360">
    <property type="entry name" value="T-box_DNA-bd"/>
</dbReference>
<dbReference type="GO" id="GO:0000981">
    <property type="term" value="F:DNA-binding transcription factor activity, RNA polymerase II-specific"/>
    <property type="evidence" value="ECO:0007669"/>
    <property type="project" value="TreeGrafter"/>
</dbReference>
<dbReference type="PANTHER" id="PTHR11267">
    <property type="entry name" value="T-BOX PROTEIN-RELATED"/>
    <property type="match status" value="1"/>
</dbReference>
<evidence type="ECO:0000256" key="4">
    <source>
        <dbReference type="ARBA" id="ARBA00023242"/>
    </source>
</evidence>
<accession>T1HYS1</accession>
<evidence type="ECO:0000256" key="6">
    <source>
        <dbReference type="SAM" id="MobiDB-lite"/>
    </source>
</evidence>
<dbReference type="InterPro" id="IPR036960">
    <property type="entry name" value="T-box_sf"/>
</dbReference>
<keyword evidence="8" id="KW-1185">Reference proteome</keyword>
<dbReference type="HOGENOM" id="CLU_148907_1_0_1"/>
<dbReference type="GO" id="GO:0005634">
    <property type="term" value="C:nucleus"/>
    <property type="evidence" value="ECO:0007669"/>
    <property type="project" value="UniProtKB-SubCell"/>
</dbReference>
<dbReference type="eggNOG" id="KOG3586">
    <property type="taxonomic scope" value="Eukaryota"/>
</dbReference>
<dbReference type="PANTHER" id="PTHR11267:SF190">
    <property type="entry name" value="T-BOX TRANSCRIPTION FACTOR TBX20"/>
    <property type="match status" value="1"/>
</dbReference>
<dbReference type="GO" id="GO:0007507">
    <property type="term" value="P:heart development"/>
    <property type="evidence" value="ECO:0007669"/>
    <property type="project" value="TreeGrafter"/>
</dbReference>
<evidence type="ECO:0000313" key="8">
    <source>
        <dbReference type="Proteomes" id="UP000015103"/>
    </source>
</evidence>
<dbReference type="GO" id="GO:0001708">
    <property type="term" value="P:cell fate specification"/>
    <property type="evidence" value="ECO:0007669"/>
    <property type="project" value="TreeGrafter"/>
</dbReference>
<comment type="subcellular location">
    <subcellularLocation>
        <location evidence="5">Nucleus</location>
    </subcellularLocation>
</comment>
<reference evidence="7" key="1">
    <citation type="submission" date="2015-05" db="UniProtKB">
        <authorList>
            <consortium name="EnsemblMetazoa"/>
        </authorList>
    </citation>
    <scope>IDENTIFICATION</scope>
</reference>
<dbReference type="InterPro" id="IPR001699">
    <property type="entry name" value="TF_T-box"/>
</dbReference>
<dbReference type="EMBL" id="ACPB03001418">
    <property type="status" value="NOT_ANNOTATED_CDS"/>
    <property type="molecule type" value="Genomic_DNA"/>
</dbReference>
<dbReference type="GO" id="GO:0000785">
    <property type="term" value="C:chromatin"/>
    <property type="evidence" value="ECO:0007669"/>
    <property type="project" value="TreeGrafter"/>
</dbReference>
<keyword evidence="2 5" id="KW-0238">DNA-binding</keyword>
<dbReference type="STRING" id="13249.T1HYS1"/>
<keyword evidence="3" id="KW-0804">Transcription</keyword>
<keyword evidence="4 5" id="KW-0539">Nucleus</keyword>
<keyword evidence="1" id="KW-0805">Transcription regulation</keyword>
<dbReference type="Pfam" id="PF00907">
    <property type="entry name" value="T-box"/>
    <property type="match status" value="1"/>
</dbReference>
<dbReference type="InParanoid" id="T1HYS1"/>
<dbReference type="InterPro" id="IPR008967">
    <property type="entry name" value="p53-like_TF_DNA-bd_sf"/>
</dbReference>
<comment type="caution">
    <text evidence="5">Lacks conserved residue(s) required for the propagation of feature annotation.</text>
</comment>
<dbReference type="PROSITE" id="PS50252">
    <property type="entry name" value="TBOX_3"/>
    <property type="match status" value="1"/>
</dbReference>
<evidence type="ECO:0000256" key="5">
    <source>
        <dbReference type="PROSITE-ProRule" id="PRU00201"/>
    </source>
</evidence>
<evidence type="ECO:0000256" key="3">
    <source>
        <dbReference type="ARBA" id="ARBA00023163"/>
    </source>
</evidence>
<evidence type="ECO:0000256" key="1">
    <source>
        <dbReference type="ARBA" id="ARBA00023015"/>
    </source>
</evidence>
<dbReference type="GO" id="GO:0045893">
    <property type="term" value="P:positive regulation of DNA-templated transcription"/>
    <property type="evidence" value="ECO:0007669"/>
    <property type="project" value="InterPro"/>
</dbReference>